<dbReference type="PANTHER" id="PTHR33309:SF3">
    <property type="entry name" value="CCHC-TYPE DOMAIN-CONTAINING PROTEIN"/>
    <property type="match status" value="1"/>
</dbReference>
<organism evidence="3 4">
    <name type="scientific">Elysia chlorotica</name>
    <name type="common">Eastern emerald elysia</name>
    <name type="synonym">Sea slug</name>
    <dbReference type="NCBI Taxonomy" id="188477"/>
    <lineage>
        <taxon>Eukaryota</taxon>
        <taxon>Metazoa</taxon>
        <taxon>Spiralia</taxon>
        <taxon>Lophotrochozoa</taxon>
        <taxon>Mollusca</taxon>
        <taxon>Gastropoda</taxon>
        <taxon>Heterobranchia</taxon>
        <taxon>Euthyneura</taxon>
        <taxon>Panpulmonata</taxon>
        <taxon>Sacoglossa</taxon>
        <taxon>Placobranchoidea</taxon>
        <taxon>Plakobranchidae</taxon>
        <taxon>Elysia</taxon>
    </lineage>
</organism>
<dbReference type="InterPro" id="IPR049012">
    <property type="entry name" value="Mutator_transp_dom"/>
</dbReference>
<evidence type="ECO:0000259" key="2">
    <source>
        <dbReference type="Pfam" id="PF20700"/>
    </source>
</evidence>
<sequence>MARKKKDLFKNKCSKPRGKSGGRRPKSQDHEVDLESSTPRPSSPGLQEDFDGNLQPRASCASPGSQRESGACAPTLCNQPGPSALVLCNQPGPSTAALCNQLPSAPSGPSTAALCSQPGPSTASLDNQPGSSMPALGNQTRLSASALGNLPGPSTLVRNCQSESDVSLSSDESEDSLHLHFSYDDDSDSDMPSVARRKVEIMATEVDRDRQEEGYLLVHFSLLDNLVAALSCPLCSEQGLTMERDYKGGLSHKVKVWCPTCGEYIFSDFSSPGGKRKDITKRVVLAAKESGLGYEGLCNFFSILNVPKPLHHKTFQQISSSVHRSAVAEAERCMKRAAEHVAATSTQENPGQLQVPATTISYDGTWHKRGHSSHFGVGVAIDIESGFVLDTQVLSNYCHGCEVGPKPESPLYIQWRADHHCQKNFDGSSNAMEAEAAVAIFRRSVTNRGLVYSKMLCDGDAKAHQKVNHNIYDFEVLKEDCINHISKRMFNALEAAKNSNKKELNRKLTKPNIEKITNTYATNLKRSAPDVIQMRDDVYGGIFHMMSTDAEPRHHLCPPGIQSWCFFQRALALGDEPRKHRTSIKPDVAQFVLPIVDRLTQPDLLKRCAAMQTQNANECFNSLIWARCPKTEFASRRTVETAVALSVLAFNSGPTGIFSVLQAMEVPVGLHQIQHSDRKLQKKLANSDKRVKRLSKWGRKERKRKRLRLEDQQEVAEGPTYAAGGFNL</sequence>
<feature type="region of interest" description="Disordered" evidence="1">
    <location>
        <begin position="153"/>
        <end position="173"/>
    </location>
</feature>
<dbReference type="EMBL" id="RQTK01001920">
    <property type="protein sequence ID" value="RUS68925.1"/>
    <property type="molecule type" value="Genomic_DNA"/>
</dbReference>
<dbReference type="Proteomes" id="UP000271974">
    <property type="component" value="Unassembled WGS sequence"/>
</dbReference>
<name>A0A3S1AQA0_ELYCH</name>
<feature type="compositionally biased region" description="Basic residues" evidence="1">
    <location>
        <begin position="1"/>
        <end position="25"/>
    </location>
</feature>
<protein>
    <recommendedName>
        <fullName evidence="2">Mutator-like transposase domain-containing protein</fullName>
    </recommendedName>
</protein>
<evidence type="ECO:0000256" key="1">
    <source>
        <dbReference type="SAM" id="MobiDB-lite"/>
    </source>
</evidence>
<dbReference type="Pfam" id="PF20700">
    <property type="entry name" value="Mutator"/>
    <property type="match status" value="1"/>
</dbReference>
<feature type="domain" description="Mutator-like transposase" evidence="2">
    <location>
        <begin position="221"/>
        <end position="565"/>
    </location>
</feature>
<feature type="region of interest" description="Disordered" evidence="1">
    <location>
        <begin position="1"/>
        <end position="76"/>
    </location>
</feature>
<comment type="caution">
    <text evidence="3">The sequence shown here is derived from an EMBL/GenBank/DDBJ whole genome shotgun (WGS) entry which is preliminary data.</text>
</comment>
<dbReference type="PANTHER" id="PTHR33309">
    <property type="entry name" value="KERATIN, ULTRA HIGH-SULFUR MATRIX PROTEIN-LIKE"/>
    <property type="match status" value="1"/>
</dbReference>
<reference evidence="3 4" key="1">
    <citation type="submission" date="2019-01" db="EMBL/GenBank/DDBJ databases">
        <title>A draft genome assembly of the solar-powered sea slug Elysia chlorotica.</title>
        <authorList>
            <person name="Cai H."/>
            <person name="Li Q."/>
            <person name="Fang X."/>
            <person name="Li J."/>
            <person name="Curtis N.E."/>
            <person name="Altenburger A."/>
            <person name="Shibata T."/>
            <person name="Feng M."/>
            <person name="Maeda T."/>
            <person name="Schwartz J.A."/>
            <person name="Shigenobu S."/>
            <person name="Lundholm N."/>
            <person name="Nishiyama T."/>
            <person name="Yang H."/>
            <person name="Hasebe M."/>
            <person name="Li S."/>
            <person name="Pierce S.K."/>
            <person name="Wang J."/>
        </authorList>
    </citation>
    <scope>NUCLEOTIDE SEQUENCE [LARGE SCALE GENOMIC DNA]</scope>
    <source>
        <strain evidence="3">EC2010</strain>
        <tissue evidence="3">Whole organism of an adult</tissue>
    </source>
</reference>
<evidence type="ECO:0000313" key="3">
    <source>
        <dbReference type="EMBL" id="RUS68925.1"/>
    </source>
</evidence>
<proteinExistence type="predicted"/>
<evidence type="ECO:0000313" key="4">
    <source>
        <dbReference type="Proteomes" id="UP000271974"/>
    </source>
</evidence>
<keyword evidence="4" id="KW-1185">Reference proteome</keyword>
<dbReference type="AlphaFoldDB" id="A0A3S1AQA0"/>
<feature type="region of interest" description="Disordered" evidence="1">
    <location>
        <begin position="104"/>
        <end position="138"/>
    </location>
</feature>
<accession>A0A3S1AQA0</accession>
<gene>
    <name evidence="3" type="ORF">EGW08_023314</name>
</gene>
<dbReference type="OrthoDB" id="6149314at2759"/>